<dbReference type="AlphaFoldDB" id="A0A0C3C681"/>
<dbReference type="HOGENOM" id="CLU_2498126_0_0_1"/>
<name>A0A0C3C681_HEBCY</name>
<reference evidence="1 2" key="1">
    <citation type="submission" date="2014-04" db="EMBL/GenBank/DDBJ databases">
        <authorList>
            <consortium name="DOE Joint Genome Institute"/>
            <person name="Kuo A."/>
            <person name="Gay G."/>
            <person name="Dore J."/>
            <person name="Kohler A."/>
            <person name="Nagy L.G."/>
            <person name="Floudas D."/>
            <person name="Copeland A."/>
            <person name="Barry K.W."/>
            <person name="Cichocki N."/>
            <person name="Veneault-Fourrey C."/>
            <person name="LaButti K."/>
            <person name="Lindquist E.A."/>
            <person name="Lipzen A."/>
            <person name="Lundell T."/>
            <person name="Morin E."/>
            <person name="Murat C."/>
            <person name="Sun H."/>
            <person name="Tunlid A."/>
            <person name="Henrissat B."/>
            <person name="Grigoriev I.V."/>
            <person name="Hibbett D.S."/>
            <person name="Martin F."/>
            <person name="Nordberg H.P."/>
            <person name="Cantor M.N."/>
            <person name="Hua S.X."/>
        </authorList>
    </citation>
    <scope>NUCLEOTIDE SEQUENCE [LARGE SCALE GENOMIC DNA]</scope>
    <source>
        <strain evidence="2">h7</strain>
    </source>
</reference>
<proteinExistence type="predicted"/>
<evidence type="ECO:0000313" key="2">
    <source>
        <dbReference type="Proteomes" id="UP000053424"/>
    </source>
</evidence>
<evidence type="ECO:0000313" key="1">
    <source>
        <dbReference type="EMBL" id="KIM44395.1"/>
    </source>
</evidence>
<sequence>MWRADNDEFEFGTFDGPIAAVRRTPAFTRIDICIKIDMDGQRTVAIIRHRSTKSTLDEPIKSTVDLESDDILLVWKVIYWELKERE</sequence>
<reference evidence="2" key="2">
    <citation type="submission" date="2015-01" db="EMBL/GenBank/DDBJ databases">
        <title>Evolutionary Origins and Diversification of the Mycorrhizal Mutualists.</title>
        <authorList>
            <consortium name="DOE Joint Genome Institute"/>
            <consortium name="Mycorrhizal Genomics Consortium"/>
            <person name="Kohler A."/>
            <person name="Kuo A."/>
            <person name="Nagy L.G."/>
            <person name="Floudas D."/>
            <person name="Copeland A."/>
            <person name="Barry K.W."/>
            <person name="Cichocki N."/>
            <person name="Veneault-Fourrey C."/>
            <person name="LaButti K."/>
            <person name="Lindquist E.A."/>
            <person name="Lipzen A."/>
            <person name="Lundell T."/>
            <person name="Morin E."/>
            <person name="Murat C."/>
            <person name="Riley R."/>
            <person name="Ohm R."/>
            <person name="Sun H."/>
            <person name="Tunlid A."/>
            <person name="Henrissat B."/>
            <person name="Grigoriev I.V."/>
            <person name="Hibbett D.S."/>
            <person name="Martin F."/>
        </authorList>
    </citation>
    <scope>NUCLEOTIDE SEQUENCE [LARGE SCALE GENOMIC DNA]</scope>
    <source>
        <strain evidence="2">h7</strain>
    </source>
</reference>
<protein>
    <submittedName>
        <fullName evidence="1">Uncharacterized protein</fullName>
    </submittedName>
</protein>
<dbReference type="EMBL" id="KN831773">
    <property type="protein sequence ID" value="KIM44395.1"/>
    <property type="molecule type" value="Genomic_DNA"/>
</dbReference>
<accession>A0A0C3C681</accession>
<dbReference type="Proteomes" id="UP000053424">
    <property type="component" value="Unassembled WGS sequence"/>
</dbReference>
<organism evidence="1 2">
    <name type="scientific">Hebeloma cylindrosporum</name>
    <dbReference type="NCBI Taxonomy" id="76867"/>
    <lineage>
        <taxon>Eukaryota</taxon>
        <taxon>Fungi</taxon>
        <taxon>Dikarya</taxon>
        <taxon>Basidiomycota</taxon>
        <taxon>Agaricomycotina</taxon>
        <taxon>Agaricomycetes</taxon>
        <taxon>Agaricomycetidae</taxon>
        <taxon>Agaricales</taxon>
        <taxon>Agaricineae</taxon>
        <taxon>Hymenogastraceae</taxon>
        <taxon>Hebeloma</taxon>
    </lineage>
</organism>
<gene>
    <name evidence="1" type="ORF">M413DRAFT_442381</name>
</gene>
<keyword evidence="2" id="KW-1185">Reference proteome</keyword>